<dbReference type="CDD" id="cd03221">
    <property type="entry name" value="ABCF_EF-3"/>
    <property type="match status" value="2"/>
</dbReference>
<feature type="domain" description="ABC transporter" evidence="4">
    <location>
        <begin position="420"/>
        <end position="635"/>
    </location>
</feature>
<dbReference type="EMBL" id="ML014167">
    <property type="protein sequence ID" value="RKP01594.1"/>
    <property type="molecule type" value="Genomic_DNA"/>
</dbReference>
<sequence length="638" mass="71149">MSQTLTSKTLELVLGKKIDIRHTNSTNGPKESTVNQAKLKAAEAKLAKKNATRELYEAGNEHIPVWNPDEKPALIVNQSKLRNATGKDVHIENFDVHYAGKPILVNADMDLAYGRHYGLVGQNGIGKTTLLRAIAEGELRLPRGLKILHVEQEARSDDTPALQSVLQADEEREAALTREAQIHAQMQKPGISADQLGLLSQELEQIGQRLQNMDADTAESRAATILSGLGFTTEQQHAATKTFSGGWRMRLALARALFCRPDLLLADEISNHLDIRSVAWLEKCFTEWPGTLLIVSHDRSFLDNVTTDILHLHDKKLNAYRGNFSQFLQTRIERRKNQLREYESQLQYRQHLQAFIDRWRYNANRAAQAQSKIKILEKLPPLVPPVDDDMDGGGLGEVDDNGKRIYFRFPDAEGLPPPIIQAQNVSFGYTPERTILENITFDVHLQSKAAVVGPNGAGKTTLIHLLIGRSEPTKGQVIRHGRLRIGLFSQHHVDQLDLSLSSVRWLSSQYPGHPEMHYRRILARFGLQGNSPLQPIGTLSGGQKSRVVFAQLAMQQPHLLVLDEPTNHLDHDSVGALADALRAFGGGVMIVSHDVKFLDAVCNEVWVCEDKSLTRFRGSPGCTDGIVQQYKASLDLEF</sequence>
<dbReference type="InterPro" id="IPR032781">
    <property type="entry name" value="ABC_tran_Xtn"/>
</dbReference>
<dbReference type="SUPFAM" id="SSF52540">
    <property type="entry name" value="P-loop containing nucleoside triphosphate hydrolases"/>
    <property type="match status" value="2"/>
</dbReference>
<protein>
    <recommendedName>
        <fullName evidence="4">ABC transporter domain-containing protein</fullName>
    </recommendedName>
</protein>
<dbReference type="InterPro" id="IPR003439">
    <property type="entry name" value="ABC_transporter-like_ATP-bd"/>
</dbReference>
<keyword evidence="6" id="KW-1185">Reference proteome</keyword>
<evidence type="ECO:0000256" key="1">
    <source>
        <dbReference type="ARBA" id="ARBA00022737"/>
    </source>
</evidence>
<dbReference type="STRING" id="1555241.A0A4P9X8G9"/>
<keyword evidence="2" id="KW-0547">Nucleotide-binding</keyword>
<evidence type="ECO:0000313" key="5">
    <source>
        <dbReference type="EMBL" id="RKP01594.1"/>
    </source>
</evidence>
<accession>A0A4P9X8G9</accession>
<dbReference type="InterPro" id="IPR027417">
    <property type="entry name" value="P-loop_NTPase"/>
</dbReference>
<dbReference type="Gene3D" id="3.40.50.300">
    <property type="entry name" value="P-loop containing nucleotide triphosphate hydrolases"/>
    <property type="match status" value="2"/>
</dbReference>
<dbReference type="FunFam" id="3.40.50.300:FF:000104">
    <property type="entry name" value="ATP-binding cassette sub-family F member 3"/>
    <property type="match status" value="1"/>
</dbReference>
<evidence type="ECO:0000313" key="6">
    <source>
        <dbReference type="Proteomes" id="UP000274922"/>
    </source>
</evidence>
<dbReference type="Pfam" id="PF00005">
    <property type="entry name" value="ABC_tran"/>
    <property type="match status" value="2"/>
</dbReference>
<keyword evidence="1" id="KW-0677">Repeat</keyword>
<feature type="domain" description="ABC transporter" evidence="4">
    <location>
        <begin position="89"/>
        <end position="339"/>
    </location>
</feature>
<proteinExistence type="predicted"/>
<dbReference type="OrthoDB" id="2110130at2759"/>
<keyword evidence="3" id="KW-0067">ATP-binding</keyword>
<dbReference type="SMART" id="SM00382">
    <property type="entry name" value="AAA"/>
    <property type="match status" value="2"/>
</dbReference>
<dbReference type="PROSITE" id="PS00211">
    <property type="entry name" value="ABC_TRANSPORTER_1"/>
    <property type="match status" value="2"/>
</dbReference>
<name>A0A4P9X8G9_9FUNG</name>
<reference evidence="6" key="1">
    <citation type="journal article" date="2018" name="Nat. Microbiol.">
        <title>Leveraging single-cell genomics to expand the fungal tree of life.</title>
        <authorList>
            <person name="Ahrendt S.R."/>
            <person name="Quandt C.A."/>
            <person name="Ciobanu D."/>
            <person name="Clum A."/>
            <person name="Salamov A."/>
            <person name="Andreopoulos B."/>
            <person name="Cheng J.F."/>
            <person name="Woyke T."/>
            <person name="Pelin A."/>
            <person name="Henrissat B."/>
            <person name="Reynolds N.K."/>
            <person name="Benny G.L."/>
            <person name="Smith M.E."/>
            <person name="James T.Y."/>
            <person name="Grigoriev I.V."/>
        </authorList>
    </citation>
    <scope>NUCLEOTIDE SEQUENCE [LARGE SCALE GENOMIC DNA]</scope>
    <source>
        <strain evidence="6">ATCC 52028</strain>
    </source>
</reference>
<dbReference type="AlphaFoldDB" id="A0A4P9X8G9"/>
<evidence type="ECO:0000256" key="2">
    <source>
        <dbReference type="ARBA" id="ARBA00022741"/>
    </source>
</evidence>
<dbReference type="Pfam" id="PF12848">
    <property type="entry name" value="ABC_tran_Xtn"/>
    <property type="match status" value="1"/>
</dbReference>
<dbReference type="Proteomes" id="UP000274922">
    <property type="component" value="Unassembled WGS sequence"/>
</dbReference>
<dbReference type="InterPro" id="IPR017871">
    <property type="entry name" value="ABC_transporter-like_CS"/>
</dbReference>
<evidence type="ECO:0000259" key="4">
    <source>
        <dbReference type="PROSITE" id="PS50893"/>
    </source>
</evidence>
<gene>
    <name evidence="5" type="ORF">CXG81DRAFT_11779</name>
</gene>
<evidence type="ECO:0000256" key="3">
    <source>
        <dbReference type="ARBA" id="ARBA00022840"/>
    </source>
</evidence>
<dbReference type="PANTHER" id="PTHR19211:SF117">
    <property type="entry name" value="ATP-BINDING CASSETTE SUB-FAMILY F MEMBER 3"/>
    <property type="match status" value="1"/>
</dbReference>
<dbReference type="PROSITE" id="PS50893">
    <property type="entry name" value="ABC_TRANSPORTER_2"/>
    <property type="match status" value="2"/>
</dbReference>
<dbReference type="GO" id="GO:0016887">
    <property type="term" value="F:ATP hydrolysis activity"/>
    <property type="evidence" value="ECO:0007669"/>
    <property type="project" value="InterPro"/>
</dbReference>
<dbReference type="InterPro" id="IPR003593">
    <property type="entry name" value="AAA+_ATPase"/>
</dbReference>
<dbReference type="FunFam" id="3.40.50.300:FF:000011">
    <property type="entry name" value="Putative ABC transporter ATP-binding component"/>
    <property type="match status" value="1"/>
</dbReference>
<dbReference type="GO" id="GO:0005524">
    <property type="term" value="F:ATP binding"/>
    <property type="evidence" value="ECO:0007669"/>
    <property type="project" value="UniProtKB-KW"/>
</dbReference>
<dbReference type="InterPro" id="IPR050611">
    <property type="entry name" value="ABCF"/>
</dbReference>
<dbReference type="PANTHER" id="PTHR19211">
    <property type="entry name" value="ATP-BINDING TRANSPORT PROTEIN-RELATED"/>
    <property type="match status" value="1"/>
</dbReference>
<organism evidence="5 6">
    <name type="scientific">Caulochytrium protostelioides</name>
    <dbReference type="NCBI Taxonomy" id="1555241"/>
    <lineage>
        <taxon>Eukaryota</taxon>
        <taxon>Fungi</taxon>
        <taxon>Fungi incertae sedis</taxon>
        <taxon>Chytridiomycota</taxon>
        <taxon>Chytridiomycota incertae sedis</taxon>
        <taxon>Chytridiomycetes</taxon>
        <taxon>Caulochytriales</taxon>
        <taxon>Caulochytriaceae</taxon>
        <taxon>Caulochytrium</taxon>
    </lineage>
</organism>